<dbReference type="Gene3D" id="3.30.1380.10">
    <property type="match status" value="1"/>
</dbReference>
<protein>
    <recommendedName>
        <fullName evidence="1">Peptidase M15C domain-containing protein</fullName>
    </recommendedName>
</protein>
<dbReference type="Proteomes" id="UP000003729">
    <property type="component" value="Unassembled WGS sequence"/>
</dbReference>
<reference evidence="2 3" key="2">
    <citation type="submission" date="2008-10" db="EMBL/GenBank/DDBJ databases">
        <authorList>
            <person name="Fulton L."/>
            <person name="Clifton S."/>
            <person name="Fulton B."/>
            <person name="Xu J."/>
            <person name="Minx P."/>
            <person name="Pepin K.H."/>
            <person name="Johnson M."/>
            <person name="Bhonagiri V."/>
            <person name="Nash W.E."/>
            <person name="Mardis E.R."/>
            <person name="Wilson R.K."/>
        </authorList>
    </citation>
    <scope>NUCLEOTIDE SEQUENCE [LARGE SCALE GENOMIC DNA]</scope>
    <source>
        <strain evidence="2 3">DSM 30120</strain>
    </source>
</reference>
<feature type="domain" description="Peptidase M15C" evidence="1">
    <location>
        <begin position="55"/>
        <end position="106"/>
    </location>
</feature>
<organism evidence="2 3">
    <name type="scientific">Providencia alcalifaciens DSM 30120</name>
    <dbReference type="NCBI Taxonomy" id="520999"/>
    <lineage>
        <taxon>Bacteria</taxon>
        <taxon>Pseudomonadati</taxon>
        <taxon>Pseudomonadota</taxon>
        <taxon>Gammaproteobacteria</taxon>
        <taxon>Enterobacterales</taxon>
        <taxon>Morganellaceae</taxon>
        <taxon>Providencia</taxon>
    </lineage>
</organism>
<evidence type="ECO:0000259" key="1">
    <source>
        <dbReference type="Pfam" id="PF13539"/>
    </source>
</evidence>
<gene>
    <name evidence="2" type="ORF">PROVALCAL_01867</name>
</gene>
<dbReference type="Pfam" id="PF13539">
    <property type="entry name" value="Peptidase_M15_4"/>
    <property type="match status" value="1"/>
</dbReference>
<dbReference type="EMBL" id="ABXW01000046">
    <property type="protein sequence ID" value="EEB46024.1"/>
    <property type="molecule type" value="Genomic_DNA"/>
</dbReference>
<proteinExistence type="predicted"/>
<dbReference type="InterPro" id="IPR009045">
    <property type="entry name" value="Zn_M74/Hedgehog-like"/>
</dbReference>
<name>B6XET6_9GAMM</name>
<dbReference type="AlphaFoldDB" id="B6XET6"/>
<evidence type="ECO:0000313" key="3">
    <source>
        <dbReference type="Proteomes" id="UP000003729"/>
    </source>
</evidence>
<dbReference type="InterPro" id="IPR039561">
    <property type="entry name" value="Peptidase_M15C"/>
</dbReference>
<accession>B6XET6</accession>
<reference evidence="2 3" key="1">
    <citation type="submission" date="2008-10" db="EMBL/GenBank/DDBJ databases">
        <title>Draft genome sequence of Providencia alcalifaciens (DSM 30120).</title>
        <authorList>
            <person name="Sudarsanam P."/>
            <person name="Ley R."/>
            <person name="Guruge J."/>
            <person name="Turnbaugh P.J."/>
            <person name="Mahowald M."/>
            <person name="Liep D."/>
            <person name="Gordon J."/>
        </authorList>
    </citation>
    <scope>NUCLEOTIDE SEQUENCE [LARGE SCALE GENOMIC DNA]</scope>
    <source>
        <strain evidence="2 3">DSM 30120</strain>
    </source>
</reference>
<sequence length="113" mass="12685">MILMSMVDKQNRFTGMVAKLIIFAQANGYQLTFGEAYRTKEQAALNEKAGKGISKSLHTERLAVDFNLFKDGKWLTASSDHKPLGEYWESIGGSWGGRFNDGNHYSLEHNGVR</sequence>
<dbReference type="eggNOG" id="COG3179">
    <property type="taxonomic scope" value="Bacteria"/>
</dbReference>
<evidence type="ECO:0000313" key="2">
    <source>
        <dbReference type="EMBL" id="EEB46024.1"/>
    </source>
</evidence>
<dbReference type="GO" id="GO:0008233">
    <property type="term" value="F:peptidase activity"/>
    <property type="evidence" value="ECO:0007669"/>
    <property type="project" value="InterPro"/>
</dbReference>
<dbReference type="SUPFAM" id="SSF55166">
    <property type="entry name" value="Hedgehog/DD-peptidase"/>
    <property type="match status" value="1"/>
</dbReference>
<comment type="caution">
    <text evidence="2">The sequence shown here is derived from an EMBL/GenBank/DDBJ whole genome shotgun (WGS) entry which is preliminary data.</text>
</comment>